<dbReference type="SUPFAM" id="SSF88946">
    <property type="entry name" value="Sigma2 domain of RNA polymerase sigma factors"/>
    <property type="match status" value="1"/>
</dbReference>
<dbReference type="InterPro" id="IPR013324">
    <property type="entry name" value="RNA_pol_sigma_r3/r4-like"/>
</dbReference>
<keyword evidence="3" id="KW-0731">Sigma factor</keyword>
<name>A0A1M5Y8J5_9BURK</name>
<keyword evidence="4" id="KW-0804">Transcription</keyword>
<dbReference type="InterPro" id="IPR036388">
    <property type="entry name" value="WH-like_DNA-bd_sf"/>
</dbReference>
<evidence type="ECO:0000259" key="5">
    <source>
        <dbReference type="Pfam" id="PF08281"/>
    </source>
</evidence>
<keyword evidence="7" id="KW-1185">Reference proteome</keyword>
<gene>
    <name evidence="6" type="ORF">SAMN04488135_108145</name>
</gene>
<dbReference type="Gene3D" id="1.10.1740.10">
    <property type="match status" value="1"/>
</dbReference>
<evidence type="ECO:0000256" key="3">
    <source>
        <dbReference type="ARBA" id="ARBA00023082"/>
    </source>
</evidence>
<dbReference type="STRING" id="658167.SAMN04488135_108145"/>
<dbReference type="Proteomes" id="UP000184226">
    <property type="component" value="Unassembled WGS sequence"/>
</dbReference>
<dbReference type="InterPro" id="IPR039425">
    <property type="entry name" value="RNA_pol_sigma-70-like"/>
</dbReference>
<evidence type="ECO:0000256" key="1">
    <source>
        <dbReference type="ARBA" id="ARBA00010641"/>
    </source>
</evidence>
<dbReference type="CDD" id="cd06171">
    <property type="entry name" value="Sigma70_r4"/>
    <property type="match status" value="1"/>
</dbReference>
<dbReference type="GO" id="GO:0003677">
    <property type="term" value="F:DNA binding"/>
    <property type="evidence" value="ECO:0007669"/>
    <property type="project" value="InterPro"/>
</dbReference>
<keyword evidence="2" id="KW-0805">Transcription regulation</keyword>
<dbReference type="InterPro" id="IPR013249">
    <property type="entry name" value="RNA_pol_sigma70_r4_t2"/>
</dbReference>
<reference evidence="6 7" key="1">
    <citation type="submission" date="2016-11" db="EMBL/GenBank/DDBJ databases">
        <authorList>
            <person name="Jaros S."/>
            <person name="Januszkiewicz K."/>
            <person name="Wedrychowicz H."/>
        </authorList>
    </citation>
    <scope>NUCLEOTIDE SEQUENCE [LARGE SCALE GENOMIC DNA]</scope>
    <source>
        <strain evidence="6 7">CGMCC 1.10190</strain>
    </source>
</reference>
<protein>
    <submittedName>
        <fullName evidence="6">RNA polymerase sigma-70 factor, ECF subfamily</fullName>
    </submittedName>
</protein>
<accession>A0A1M5Y8J5</accession>
<dbReference type="GO" id="GO:0006352">
    <property type="term" value="P:DNA-templated transcription initiation"/>
    <property type="evidence" value="ECO:0007669"/>
    <property type="project" value="InterPro"/>
</dbReference>
<dbReference type="GO" id="GO:0016987">
    <property type="term" value="F:sigma factor activity"/>
    <property type="evidence" value="ECO:0007669"/>
    <property type="project" value="UniProtKB-KW"/>
</dbReference>
<feature type="domain" description="RNA polymerase sigma factor 70 region 4 type 2" evidence="5">
    <location>
        <begin position="113"/>
        <end position="163"/>
    </location>
</feature>
<dbReference type="SUPFAM" id="SSF88659">
    <property type="entry name" value="Sigma3 and sigma4 domains of RNA polymerase sigma factors"/>
    <property type="match status" value="1"/>
</dbReference>
<proteinExistence type="inferred from homology"/>
<dbReference type="PANTHER" id="PTHR43133">
    <property type="entry name" value="RNA POLYMERASE ECF-TYPE SIGMA FACTO"/>
    <property type="match status" value="1"/>
</dbReference>
<organism evidence="6 7">
    <name type="scientific">Pollutimonas bauzanensis</name>
    <dbReference type="NCBI Taxonomy" id="658167"/>
    <lineage>
        <taxon>Bacteria</taxon>
        <taxon>Pseudomonadati</taxon>
        <taxon>Pseudomonadota</taxon>
        <taxon>Betaproteobacteria</taxon>
        <taxon>Burkholderiales</taxon>
        <taxon>Alcaligenaceae</taxon>
        <taxon>Pollutimonas</taxon>
    </lineage>
</organism>
<dbReference type="RefSeq" id="WP_073104433.1">
    <property type="nucleotide sequence ID" value="NZ_FQXE01000008.1"/>
</dbReference>
<sequence>MTLPMTWHGIDLNWAYADLLSGIRRQTGCRHRAYDVLHDALIRLALVNERAPLREPQAYLRAIVRHALVDQFREASRWVELPDEEGPVSSAFDDASGFAPSAERLADLKQRLQAMQQILDCLPPRCREVFWLFRIEGYTYREIAASLGLTLRTVERQIARALLDIHAVRIELMA</sequence>
<dbReference type="InterPro" id="IPR014284">
    <property type="entry name" value="RNA_pol_sigma-70_dom"/>
</dbReference>
<comment type="similarity">
    <text evidence="1">Belongs to the sigma-70 factor family. ECF subfamily.</text>
</comment>
<dbReference type="InterPro" id="IPR013325">
    <property type="entry name" value="RNA_pol_sigma_r2"/>
</dbReference>
<dbReference type="Pfam" id="PF08281">
    <property type="entry name" value="Sigma70_r4_2"/>
    <property type="match status" value="1"/>
</dbReference>
<dbReference type="Gene3D" id="1.10.10.10">
    <property type="entry name" value="Winged helix-like DNA-binding domain superfamily/Winged helix DNA-binding domain"/>
    <property type="match status" value="1"/>
</dbReference>
<evidence type="ECO:0000313" key="7">
    <source>
        <dbReference type="Proteomes" id="UP000184226"/>
    </source>
</evidence>
<dbReference type="AlphaFoldDB" id="A0A1M5Y8J5"/>
<dbReference type="PANTHER" id="PTHR43133:SF63">
    <property type="entry name" value="RNA POLYMERASE SIGMA FACTOR FECI-RELATED"/>
    <property type="match status" value="1"/>
</dbReference>
<evidence type="ECO:0000313" key="6">
    <source>
        <dbReference type="EMBL" id="SHI08276.1"/>
    </source>
</evidence>
<evidence type="ECO:0000256" key="2">
    <source>
        <dbReference type="ARBA" id="ARBA00023015"/>
    </source>
</evidence>
<dbReference type="EMBL" id="FQXE01000008">
    <property type="protein sequence ID" value="SHI08276.1"/>
    <property type="molecule type" value="Genomic_DNA"/>
</dbReference>
<evidence type="ECO:0000256" key="4">
    <source>
        <dbReference type="ARBA" id="ARBA00023163"/>
    </source>
</evidence>
<dbReference type="NCBIfam" id="TIGR02937">
    <property type="entry name" value="sigma70-ECF"/>
    <property type="match status" value="1"/>
</dbReference>